<evidence type="ECO:0000256" key="1">
    <source>
        <dbReference type="SAM" id="SignalP"/>
    </source>
</evidence>
<evidence type="ECO:0000313" key="2">
    <source>
        <dbReference type="EMBL" id="APX99670.1"/>
    </source>
</evidence>
<feature type="signal peptide" evidence="1">
    <location>
        <begin position="1"/>
        <end position="21"/>
    </location>
</feature>
<evidence type="ECO:0000313" key="3">
    <source>
        <dbReference type="Proteomes" id="UP000187506"/>
    </source>
</evidence>
<gene>
    <name evidence="2" type="ORF">BWR22_04870</name>
</gene>
<keyword evidence="1" id="KW-0732">Signal</keyword>
<dbReference type="RefSeq" id="WP_076732299.1">
    <property type="nucleotide sequence ID" value="NZ_CP019352.1"/>
</dbReference>
<proteinExistence type="predicted"/>
<dbReference type="PROSITE" id="PS51257">
    <property type="entry name" value="PROKAR_LIPOPROTEIN"/>
    <property type="match status" value="1"/>
</dbReference>
<dbReference type="InterPro" id="IPR032577">
    <property type="entry name" value="DUF4920"/>
</dbReference>
<dbReference type="Proteomes" id="UP000187506">
    <property type="component" value="Chromosome"/>
</dbReference>
<sequence>MKKTILVLAMALAIFACKNDAKSNEEMPAEEIAEVTYKSFGKEIIADDAMSTASMAEHYKKMNVGDSINSKMIAKVDDVCQAKGCWMKLDLENGEQVMVKFKDYGFFMPKNIAGQDVIINGKAYVNEVPVEELRHYAEDAGKSAEEIAQITEPKKTYSFEADGVLLVEE</sequence>
<accession>A0AAC9LJ96</accession>
<reference evidence="2 3" key="1">
    <citation type="submission" date="2017-01" db="EMBL/GenBank/DDBJ databases">
        <title>Complete genome of Lacinutrix venerupis DOK2-8 isolated from seawater in Dokdo.</title>
        <authorList>
            <person name="Chi W.-J."/>
            <person name="Kim J.H."/>
        </authorList>
    </citation>
    <scope>NUCLEOTIDE SEQUENCE [LARGE SCALE GENOMIC DNA]</scope>
    <source>
        <strain evidence="2 3">DOK2-8</strain>
    </source>
</reference>
<dbReference type="Pfam" id="PF16267">
    <property type="entry name" value="DUF4920"/>
    <property type="match status" value="1"/>
</dbReference>
<keyword evidence="3" id="KW-1185">Reference proteome</keyword>
<organism evidence="2 3">
    <name type="scientific">Lacinutrix venerupis</name>
    <dbReference type="NCBI Taxonomy" id="1486034"/>
    <lineage>
        <taxon>Bacteria</taxon>
        <taxon>Pseudomonadati</taxon>
        <taxon>Bacteroidota</taxon>
        <taxon>Flavobacteriia</taxon>
        <taxon>Flavobacteriales</taxon>
        <taxon>Flavobacteriaceae</taxon>
        <taxon>Lacinutrix</taxon>
    </lineage>
</organism>
<feature type="chain" id="PRO_5041960065" evidence="1">
    <location>
        <begin position="22"/>
        <end position="169"/>
    </location>
</feature>
<name>A0AAC9LJ96_9FLAO</name>
<protein>
    <submittedName>
        <fullName evidence="2">DUF4920 domain-containing protein</fullName>
    </submittedName>
</protein>
<dbReference type="EMBL" id="CP019352">
    <property type="protein sequence ID" value="APX99670.1"/>
    <property type="molecule type" value="Genomic_DNA"/>
</dbReference>
<dbReference type="AlphaFoldDB" id="A0AAC9LJ96"/>
<dbReference type="KEGG" id="lvn:BWR22_04870"/>